<name>A0A329LXQ3_9BACL</name>
<sequence>MVITKLDDIRILWWNKDVTLRNIDDFRLAVWKLLDSDEASLVLELREVMYVNSAALGVMADAVQQGRRLQKQVVIAGIEPTVQEIFDIVKFGIFIKLFKQRNDAVAFMQALPVK</sequence>
<evidence type="ECO:0000313" key="2">
    <source>
        <dbReference type="EMBL" id="RAV12651.1"/>
    </source>
</evidence>
<protein>
    <submittedName>
        <fullName evidence="2">Anti-sigma factor antagonist</fullName>
    </submittedName>
</protein>
<evidence type="ECO:0000259" key="1">
    <source>
        <dbReference type="PROSITE" id="PS50801"/>
    </source>
</evidence>
<gene>
    <name evidence="2" type="ORF">DQG23_34280</name>
</gene>
<dbReference type="PANTHER" id="PTHR33495">
    <property type="entry name" value="ANTI-SIGMA FACTOR ANTAGONIST TM_1081-RELATED-RELATED"/>
    <property type="match status" value="1"/>
</dbReference>
<evidence type="ECO:0000313" key="3">
    <source>
        <dbReference type="Proteomes" id="UP000250369"/>
    </source>
</evidence>
<dbReference type="InterPro" id="IPR036513">
    <property type="entry name" value="STAS_dom_sf"/>
</dbReference>
<dbReference type="SUPFAM" id="SSF52091">
    <property type="entry name" value="SpoIIaa-like"/>
    <property type="match status" value="1"/>
</dbReference>
<accession>A0A329LXQ3</accession>
<proteinExistence type="predicted"/>
<dbReference type="EMBL" id="QMFB01000032">
    <property type="protein sequence ID" value="RAV12651.1"/>
    <property type="molecule type" value="Genomic_DNA"/>
</dbReference>
<dbReference type="OrthoDB" id="2971572at2"/>
<comment type="caution">
    <text evidence="2">The sequence shown here is derived from an EMBL/GenBank/DDBJ whole genome shotgun (WGS) entry which is preliminary data.</text>
</comment>
<dbReference type="CDD" id="cd07043">
    <property type="entry name" value="STAS_anti-anti-sigma_factors"/>
    <property type="match status" value="1"/>
</dbReference>
<dbReference type="GO" id="GO:0043856">
    <property type="term" value="F:anti-sigma factor antagonist activity"/>
    <property type="evidence" value="ECO:0007669"/>
    <property type="project" value="TreeGrafter"/>
</dbReference>
<reference evidence="2 3" key="1">
    <citation type="journal article" date="2009" name="Int. J. Syst. Evol. Microbiol.">
        <title>Paenibacillus contaminans sp. nov., isolated from a contaminated laboratory plate.</title>
        <authorList>
            <person name="Chou J.H."/>
            <person name="Lee J.H."/>
            <person name="Lin M.C."/>
            <person name="Chang P.S."/>
            <person name="Arun A.B."/>
            <person name="Young C.C."/>
            <person name="Chen W.M."/>
        </authorList>
    </citation>
    <scope>NUCLEOTIDE SEQUENCE [LARGE SCALE GENOMIC DNA]</scope>
    <source>
        <strain evidence="2 3">CKOBP-6</strain>
    </source>
</reference>
<dbReference type="AlphaFoldDB" id="A0A329LXQ3"/>
<feature type="domain" description="STAS" evidence="1">
    <location>
        <begin position="1"/>
        <end position="108"/>
    </location>
</feature>
<dbReference type="Gene3D" id="3.30.750.24">
    <property type="entry name" value="STAS domain"/>
    <property type="match status" value="1"/>
</dbReference>
<dbReference type="PANTHER" id="PTHR33495:SF2">
    <property type="entry name" value="ANTI-SIGMA FACTOR ANTAGONIST TM_1081-RELATED"/>
    <property type="match status" value="1"/>
</dbReference>
<organism evidence="2 3">
    <name type="scientific">Paenibacillus contaminans</name>
    <dbReference type="NCBI Taxonomy" id="450362"/>
    <lineage>
        <taxon>Bacteria</taxon>
        <taxon>Bacillati</taxon>
        <taxon>Bacillota</taxon>
        <taxon>Bacilli</taxon>
        <taxon>Bacillales</taxon>
        <taxon>Paenibacillaceae</taxon>
        <taxon>Paenibacillus</taxon>
    </lineage>
</organism>
<keyword evidence="3" id="KW-1185">Reference proteome</keyword>
<dbReference type="Proteomes" id="UP000250369">
    <property type="component" value="Unassembled WGS sequence"/>
</dbReference>
<dbReference type="InterPro" id="IPR002645">
    <property type="entry name" value="STAS_dom"/>
</dbReference>
<dbReference type="PROSITE" id="PS50801">
    <property type="entry name" value="STAS"/>
    <property type="match status" value="1"/>
</dbReference>
<dbReference type="Pfam" id="PF01740">
    <property type="entry name" value="STAS"/>
    <property type="match status" value="1"/>
</dbReference>
<dbReference type="RefSeq" id="WP_113035541.1">
    <property type="nucleotide sequence ID" value="NZ_QMFB01000032.1"/>
</dbReference>